<evidence type="ECO:0000256" key="3">
    <source>
        <dbReference type="SAM" id="SignalP"/>
    </source>
</evidence>
<organism evidence="5 6">
    <name type="scientific">Argiope bruennichi</name>
    <name type="common">Wasp spider</name>
    <name type="synonym">Aranea bruennichi</name>
    <dbReference type="NCBI Taxonomy" id="94029"/>
    <lineage>
        <taxon>Eukaryota</taxon>
        <taxon>Metazoa</taxon>
        <taxon>Ecdysozoa</taxon>
        <taxon>Arthropoda</taxon>
        <taxon>Chelicerata</taxon>
        <taxon>Arachnida</taxon>
        <taxon>Araneae</taxon>
        <taxon>Araneomorphae</taxon>
        <taxon>Entelegynae</taxon>
        <taxon>Araneoidea</taxon>
        <taxon>Araneidae</taxon>
        <taxon>Argiope</taxon>
    </lineage>
</organism>
<reference evidence="5" key="1">
    <citation type="journal article" date="2020" name="bioRxiv">
        <title>Chromosome-level reference genome of the European wasp spider Argiope bruennichi: a resource for studies on range expansion and evolutionary adaptation.</title>
        <authorList>
            <person name="Sheffer M.M."/>
            <person name="Hoppe A."/>
            <person name="Krehenwinkel H."/>
            <person name="Uhl G."/>
            <person name="Kuss A.W."/>
            <person name="Jensen L."/>
            <person name="Jensen C."/>
            <person name="Gillespie R.G."/>
            <person name="Hoff K.J."/>
            <person name="Prost S."/>
        </authorList>
    </citation>
    <scope>NUCLEOTIDE SEQUENCE</scope>
</reference>
<dbReference type="InterPro" id="IPR002919">
    <property type="entry name" value="TIL_dom"/>
</dbReference>
<evidence type="ECO:0000313" key="6">
    <source>
        <dbReference type="Proteomes" id="UP000807504"/>
    </source>
</evidence>
<dbReference type="Gene3D" id="2.10.25.10">
    <property type="entry name" value="Laminin"/>
    <property type="match status" value="3"/>
</dbReference>
<feature type="domain" description="TIL" evidence="4">
    <location>
        <begin position="158"/>
        <end position="212"/>
    </location>
</feature>
<gene>
    <name evidence="5" type="ORF">HNY73_017239</name>
</gene>
<dbReference type="EMBL" id="JABXBU010002227">
    <property type="protein sequence ID" value="KAF8774719.1"/>
    <property type="molecule type" value="Genomic_DNA"/>
</dbReference>
<protein>
    <submittedName>
        <fullName evidence="5">Serine protease inhibitor swm-1 like protein</fullName>
    </submittedName>
</protein>
<feature type="chain" id="PRO_5035732893" evidence="3">
    <location>
        <begin position="33"/>
        <end position="272"/>
    </location>
</feature>
<dbReference type="PANTHER" id="PTHR23259:SF70">
    <property type="entry name" value="ACCESSORY GLAND PROTEIN ACP62F-RELATED"/>
    <property type="match status" value="1"/>
</dbReference>
<dbReference type="CDD" id="cd19941">
    <property type="entry name" value="TIL"/>
    <property type="match status" value="3"/>
</dbReference>
<dbReference type="GO" id="GO:0030414">
    <property type="term" value="F:peptidase inhibitor activity"/>
    <property type="evidence" value="ECO:0007669"/>
    <property type="project" value="UniProtKB-KW"/>
</dbReference>
<keyword evidence="1" id="KW-0646">Protease inhibitor</keyword>
<keyword evidence="3" id="KW-0732">Signal</keyword>
<dbReference type="SUPFAM" id="SSF57567">
    <property type="entry name" value="Serine protease inhibitors"/>
    <property type="match status" value="3"/>
</dbReference>
<dbReference type="AlphaFoldDB" id="A0A8T0ERA5"/>
<feature type="signal peptide" evidence="3">
    <location>
        <begin position="1"/>
        <end position="32"/>
    </location>
</feature>
<evidence type="ECO:0000256" key="2">
    <source>
        <dbReference type="ARBA" id="ARBA00023157"/>
    </source>
</evidence>
<evidence type="ECO:0000259" key="4">
    <source>
        <dbReference type="Pfam" id="PF01826"/>
    </source>
</evidence>
<keyword evidence="2" id="KW-1015">Disulfide bond</keyword>
<dbReference type="Pfam" id="PF01826">
    <property type="entry name" value="TIL"/>
    <property type="match status" value="2"/>
</dbReference>
<dbReference type="Proteomes" id="UP000807504">
    <property type="component" value="Unassembled WGS sequence"/>
</dbReference>
<proteinExistence type="predicted"/>
<reference evidence="5" key="2">
    <citation type="submission" date="2020-06" db="EMBL/GenBank/DDBJ databases">
        <authorList>
            <person name="Sheffer M."/>
        </authorList>
    </citation>
    <scope>NUCLEOTIDE SEQUENCE</scope>
</reference>
<dbReference type="InterPro" id="IPR036084">
    <property type="entry name" value="Ser_inhib-like_sf"/>
</dbReference>
<comment type="caution">
    <text evidence="5">The sequence shown here is derived from an EMBL/GenBank/DDBJ whole genome shotgun (WGS) entry which is preliminary data.</text>
</comment>
<evidence type="ECO:0000256" key="1">
    <source>
        <dbReference type="ARBA" id="ARBA00022690"/>
    </source>
</evidence>
<name>A0A8T0ERA5_ARGBR</name>
<sequence length="272" mass="30333">MGGFTSKVFNMIFSPFFIITIILAFLPAHSSSCPENEIETDCVNPCNTCEQKGRCDHHLPCRHGCDCKIGFYRDENGFCVQEQQCLDPAPKCPKNAIFIKCGSPCPPTCDDLQPEPCEEKCTTACYCKPGYLKRKDDVCVRPIDCHPRKKQDRPRPECASDEQFYECKPSCKNTCSHFQNPGVQCRCGPPGCFCKAGLVKRSDGKCVPLSQCPDMTILDDYHGCPSTAECEAYCKSLGDFVGLCTGKCRPAAFDPFYITDILKPFTSFFNYS</sequence>
<dbReference type="PANTHER" id="PTHR23259">
    <property type="entry name" value="RIDDLE"/>
    <property type="match status" value="1"/>
</dbReference>
<keyword evidence="6" id="KW-1185">Reference proteome</keyword>
<accession>A0A8T0ERA5</accession>
<evidence type="ECO:0000313" key="5">
    <source>
        <dbReference type="EMBL" id="KAF8774719.1"/>
    </source>
</evidence>
<dbReference type="InterPro" id="IPR051368">
    <property type="entry name" value="SerProtInhib-TIL_Domain"/>
</dbReference>
<feature type="domain" description="TIL" evidence="4">
    <location>
        <begin position="92"/>
        <end position="145"/>
    </location>
</feature>